<proteinExistence type="predicted"/>
<dbReference type="Gene3D" id="3.40.50.1820">
    <property type="entry name" value="alpha/beta hydrolase"/>
    <property type="match status" value="1"/>
</dbReference>
<protein>
    <submittedName>
        <fullName evidence="1">Alpha/beta hydrolase</fullName>
    </submittedName>
</protein>
<gene>
    <name evidence="1" type="ORF">RFM23_29700</name>
</gene>
<accession>A0ABU5AWT3</accession>
<name>A0ABU5AWT3_9HYPH</name>
<keyword evidence="1" id="KW-0378">Hydrolase</keyword>
<sequence length="188" mass="19450">MNEFIIVPGIGGSGEAHWQTRWQRANPAMRRFSPASWEQPDLDDWIGALDAAVAAANAPPVLISHSLGCLLVAHWQLVSKDACAGAFLVAVPDPASQAFPASVRGFAGAPAGRLRFPSLIVASSDDPYGSLDHAETKAAQWGSGLHVAGALGHINGDSGLGDWAEGMKLLAAFASEAGRTALLDAGTD</sequence>
<reference evidence="1 2" key="1">
    <citation type="submission" date="2023-08" db="EMBL/GenBank/DDBJ databases">
        <title>Implementing the SeqCode for naming new Mesorhizobium species isolated from Vachellia karroo root nodules.</title>
        <authorList>
            <person name="Van Lill M."/>
        </authorList>
    </citation>
    <scope>NUCLEOTIDE SEQUENCE [LARGE SCALE GENOMIC DNA]</scope>
    <source>
        <strain evidence="1 2">VK4B</strain>
    </source>
</reference>
<dbReference type="GO" id="GO:0016787">
    <property type="term" value="F:hydrolase activity"/>
    <property type="evidence" value="ECO:0007669"/>
    <property type="project" value="UniProtKB-KW"/>
</dbReference>
<dbReference type="InterPro" id="IPR010662">
    <property type="entry name" value="RBBP9/YdeN"/>
</dbReference>
<organism evidence="1 2">
    <name type="scientific">Mesorhizobium abyssinicae</name>
    <dbReference type="NCBI Taxonomy" id="1209958"/>
    <lineage>
        <taxon>Bacteria</taxon>
        <taxon>Pseudomonadati</taxon>
        <taxon>Pseudomonadota</taxon>
        <taxon>Alphaproteobacteria</taxon>
        <taxon>Hyphomicrobiales</taxon>
        <taxon>Phyllobacteriaceae</taxon>
        <taxon>Mesorhizobium</taxon>
    </lineage>
</organism>
<comment type="caution">
    <text evidence="1">The sequence shown here is derived from an EMBL/GenBank/DDBJ whole genome shotgun (WGS) entry which is preliminary data.</text>
</comment>
<evidence type="ECO:0000313" key="1">
    <source>
        <dbReference type="EMBL" id="MDX8541790.1"/>
    </source>
</evidence>
<dbReference type="RefSeq" id="WP_127285773.1">
    <property type="nucleotide sequence ID" value="NZ_JAVIIP010000027.1"/>
</dbReference>
<dbReference type="Pfam" id="PF06821">
    <property type="entry name" value="Ser_hydrolase"/>
    <property type="match status" value="1"/>
</dbReference>
<dbReference type="EMBL" id="JAVIIP010000027">
    <property type="protein sequence ID" value="MDX8541790.1"/>
    <property type="molecule type" value="Genomic_DNA"/>
</dbReference>
<dbReference type="Proteomes" id="UP001276564">
    <property type="component" value="Unassembled WGS sequence"/>
</dbReference>
<keyword evidence="2" id="KW-1185">Reference proteome</keyword>
<dbReference type="InterPro" id="IPR029058">
    <property type="entry name" value="AB_hydrolase_fold"/>
</dbReference>
<evidence type="ECO:0000313" key="2">
    <source>
        <dbReference type="Proteomes" id="UP001276564"/>
    </source>
</evidence>
<dbReference type="SUPFAM" id="SSF53474">
    <property type="entry name" value="alpha/beta-Hydrolases"/>
    <property type="match status" value="1"/>
</dbReference>